<reference evidence="2 3" key="1">
    <citation type="submission" date="2019-05" db="EMBL/GenBank/DDBJ databases">
        <title>Dyadobacter AR-3-8 sp. nov., isolated from arctic soil.</title>
        <authorList>
            <person name="Chaudhary D.K."/>
        </authorList>
    </citation>
    <scope>NUCLEOTIDE SEQUENCE [LARGE SCALE GENOMIC DNA]</scope>
    <source>
        <strain evidence="2 3">AR-3-8</strain>
    </source>
</reference>
<dbReference type="EMBL" id="SZVO01000003">
    <property type="protein sequence ID" value="TKT92804.1"/>
    <property type="molecule type" value="Genomic_DNA"/>
</dbReference>
<accession>A0A4U6DE87</accession>
<dbReference type="RefSeq" id="WP_137339531.1">
    <property type="nucleotide sequence ID" value="NZ_BSQH01000010.1"/>
</dbReference>
<name>A0A4U6DE87_9BACT</name>
<dbReference type="Proteomes" id="UP000304900">
    <property type="component" value="Unassembled WGS sequence"/>
</dbReference>
<comment type="caution">
    <text evidence="2">The sequence shown here is derived from an EMBL/GenBank/DDBJ whole genome shotgun (WGS) entry which is preliminary data.</text>
</comment>
<dbReference type="SUPFAM" id="SSF54427">
    <property type="entry name" value="NTF2-like"/>
    <property type="match status" value="1"/>
</dbReference>
<dbReference type="Pfam" id="PF20409">
    <property type="entry name" value="SnoaL_5"/>
    <property type="match status" value="1"/>
</dbReference>
<evidence type="ECO:0000313" key="3">
    <source>
        <dbReference type="Proteomes" id="UP000304900"/>
    </source>
</evidence>
<evidence type="ECO:0000313" key="2">
    <source>
        <dbReference type="EMBL" id="TKT92804.1"/>
    </source>
</evidence>
<organism evidence="2 3">
    <name type="scientific">Dyadobacter frigoris</name>
    <dbReference type="NCBI Taxonomy" id="2576211"/>
    <lineage>
        <taxon>Bacteria</taxon>
        <taxon>Pseudomonadati</taxon>
        <taxon>Bacteroidota</taxon>
        <taxon>Cytophagia</taxon>
        <taxon>Cytophagales</taxon>
        <taxon>Spirosomataceae</taxon>
        <taxon>Dyadobacter</taxon>
    </lineage>
</organism>
<evidence type="ECO:0000259" key="1">
    <source>
        <dbReference type="Pfam" id="PF20409"/>
    </source>
</evidence>
<dbReference type="OrthoDB" id="336094at2"/>
<feature type="domain" description="SnoaL-like" evidence="1">
    <location>
        <begin position="1"/>
        <end position="118"/>
    </location>
</feature>
<sequence length="118" mass="12926">MTTAEVANKLVELCRQGKVDEVQQALFADNAQSIEANEMMGPKIVEGLDAIKAKSIAFQAGVEEFHSATISDPIVAGNSFAITWAMDATFKGRGRMSIEEVCVYQVNDGKITLEQFFY</sequence>
<dbReference type="Gene3D" id="3.10.450.50">
    <property type="match status" value="1"/>
</dbReference>
<keyword evidence="3" id="KW-1185">Reference proteome</keyword>
<protein>
    <submittedName>
        <fullName evidence="2">Nuclear transport factor 2 family protein</fullName>
    </submittedName>
</protein>
<dbReference type="InterPro" id="IPR032710">
    <property type="entry name" value="NTF2-like_dom_sf"/>
</dbReference>
<dbReference type="AlphaFoldDB" id="A0A4U6DE87"/>
<gene>
    <name evidence="2" type="ORF">FDK13_08370</name>
</gene>
<dbReference type="InterPro" id="IPR046860">
    <property type="entry name" value="SnoaL_5"/>
</dbReference>
<proteinExistence type="predicted"/>